<dbReference type="GO" id="GO:0006979">
    <property type="term" value="P:response to oxidative stress"/>
    <property type="evidence" value="ECO:0007669"/>
    <property type="project" value="InterPro"/>
</dbReference>
<comment type="caution">
    <text evidence="2">The sequence shown here is derived from an EMBL/GenBank/DDBJ whole genome shotgun (WGS) entry which is preliminary data.</text>
</comment>
<dbReference type="SUPFAM" id="SSF48113">
    <property type="entry name" value="Heme-dependent peroxidases"/>
    <property type="match status" value="1"/>
</dbReference>
<reference evidence="2" key="1">
    <citation type="submission" date="2020-05" db="EMBL/GenBank/DDBJ databases">
        <title>Mycena genomes resolve the evolution of fungal bioluminescence.</title>
        <authorList>
            <person name="Tsai I.J."/>
        </authorList>
    </citation>
    <scope>NUCLEOTIDE SEQUENCE</scope>
    <source>
        <strain evidence="2">160909Yilan</strain>
    </source>
</reference>
<evidence type="ECO:0000256" key="1">
    <source>
        <dbReference type="SAM" id="MobiDB-lite"/>
    </source>
</evidence>
<keyword evidence="3" id="KW-1185">Reference proteome</keyword>
<dbReference type="OrthoDB" id="2113341at2759"/>
<dbReference type="AlphaFoldDB" id="A0A8H6YEL9"/>
<gene>
    <name evidence="2" type="ORF">MSAN_01303800</name>
</gene>
<evidence type="ECO:0000313" key="3">
    <source>
        <dbReference type="Proteomes" id="UP000623467"/>
    </source>
</evidence>
<dbReference type="Proteomes" id="UP000623467">
    <property type="component" value="Unassembled WGS sequence"/>
</dbReference>
<protein>
    <submittedName>
        <fullName evidence="2">Uncharacterized protein</fullName>
    </submittedName>
</protein>
<evidence type="ECO:0000313" key="2">
    <source>
        <dbReference type="EMBL" id="KAF7357097.1"/>
    </source>
</evidence>
<name>A0A8H6YEL9_9AGAR</name>
<proteinExistence type="predicted"/>
<dbReference type="Gene3D" id="1.10.420.10">
    <property type="entry name" value="Peroxidase, domain 2"/>
    <property type="match status" value="1"/>
</dbReference>
<dbReference type="GO" id="GO:0004601">
    <property type="term" value="F:peroxidase activity"/>
    <property type="evidence" value="ECO:0007669"/>
    <property type="project" value="InterPro"/>
</dbReference>
<dbReference type="EMBL" id="JACAZH010000010">
    <property type="protein sequence ID" value="KAF7357097.1"/>
    <property type="molecule type" value="Genomic_DNA"/>
</dbReference>
<feature type="region of interest" description="Disordered" evidence="1">
    <location>
        <begin position="1"/>
        <end position="20"/>
    </location>
</feature>
<organism evidence="2 3">
    <name type="scientific">Mycena sanguinolenta</name>
    <dbReference type="NCBI Taxonomy" id="230812"/>
    <lineage>
        <taxon>Eukaryota</taxon>
        <taxon>Fungi</taxon>
        <taxon>Dikarya</taxon>
        <taxon>Basidiomycota</taxon>
        <taxon>Agaricomycotina</taxon>
        <taxon>Agaricomycetes</taxon>
        <taxon>Agaricomycetidae</taxon>
        <taxon>Agaricales</taxon>
        <taxon>Marasmiineae</taxon>
        <taxon>Mycenaceae</taxon>
        <taxon>Mycena</taxon>
    </lineage>
</organism>
<dbReference type="InterPro" id="IPR010255">
    <property type="entry name" value="Haem_peroxidase_sf"/>
</dbReference>
<dbReference type="GO" id="GO:0020037">
    <property type="term" value="F:heme binding"/>
    <property type="evidence" value="ECO:0007669"/>
    <property type="project" value="InterPro"/>
</dbReference>
<accession>A0A8H6YEL9</accession>
<sequence length="136" mass="14980">MTPDLLDTRSSDSEIRDRKTTPHTIHVNSHIGFVTKPNTEKHRRSFTGNQTLWGAEYAVTHLKLSLLALDTETVAGLTDCTEILPVITPLLARGPGRWRGNTGSSLTWGGNSALSVHDWLEFLASPCRNDSKIDEG</sequence>